<evidence type="ECO:0000259" key="2">
    <source>
        <dbReference type="PROSITE" id="PS50011"/>
    </source>
</evidence>
<feature type="region of interest" description="Disordered" evidence="1">
    <location>
        <begin position="180"/>
        <end position="207"/>
    </location>
</feature>
<dbReference type="InterPro" id="IPR040976">
    <property type="entry name" value="Pkinase_fungal"/>
</dbReference>
<evidence type="ECO:0000256" key="1">
    <source>
        <dbReference type="SAM" id="MobiDB-lite"/>
    </source>
</evidence>
<feature type="compositionally biased region" description="Low complexity" evidence="1">
    <location>
        <begin position="646"/>
        <end position="659"/>
    </location>
</feature>
<name>A0ABP1FRF0_9CHLO</name>
<protein>
    <submittedName>
        <fullName evidence="3">G2059 protein</fullName>
    </submittedName>
</protein>
<dbReference type="InterPro" id="IPR000719">
    <property type="entry name" value="Prot_kinase_dom"/>
</dbReference>
<dbReference type="Proteomes" id="UP001497392">
    <property type="component" value="Unassembled WGS sequence"/>
</dbReference>
<dbReference type="Gene3D" id="1.10.510.10">
    <property type="entry name" value="Transferase(Phosphotransferase) domain 1"/>
    <property type="match status" value="1"/>
</dbReference>
<evidence type="ECO:0000313" key="3">
    <source>
        <dbReference type="EMBL" id="CAL5220107.1"/>
    </source>
</evidence>
<dbReference type="InterPro" id="IPR011009">
    <property type="entry name" value="Kinase-like_dom_sf"/>
</dbReference>
<evidence type="ECO:0000313" key="4">
    <source>
        <dbReference type="Proteomes" id="UP001497392"/>
    </source>
</evidence>
<proteinExistence type="predicted"/>
<gene>
    <name evidence="3" type="primary">g2059</name>
    <name evidence="3" type="ORF">VP750_LOCUS1766</name>
</gene>
<comment type="caution">
    <text evidence="3">The sequence shown here is derived from an EMBL/GenBank/DDBJ whole genome shotgun (WGS) entry which is preliminary data.</text>
</comment>
<reference evidence="3 4" key="1">
    <citation type="submission" date="2024-06" db="EMBL/GenBank/DDBJ databases">
        <authorList>
            <person name="Kraege A."/>
            <person name="Thomma B."/>
        </authorList>
    </citation>
    <scope>NUCLEOTIDE SEQUENCE [LARGE SCALE GENOMIC DNA]</scope>
</reference>
<dbReference type="EMBL" id="CAXHTA020000003">
    <property type="protein sequence ID" value="CAL5220107.1"/>
    <property type="molecule type" value="Genomic_DNA"/>
</dbReference>
<sequence length="659" mass="72611">MQAMASDSENRIEEVRKAIKSMPGRSDLLNDFTDQQLQKLADEHMTRVELFRMVSREQLQGLGIPPALAAELQAGAASTAVDALREKVLAMLANNGAELFGLKAAHHIAMSPKTCLSGTSLGRYVEVMPTFEKAAPPSELLPPPTPTQWKALFAALGLPEQPEDADWVRLLYPRELNAQRSKKRKHDDGLGYASSTPPVTFDPVPGPKEQVQLAVGNILRATESAGMTTLHWRDTSRCGGVAIEVTDELSGERMSQALGRIILMMQEQFSAQPSREKSFAVAIGRDFVDTVVYQVNIKKRKRRTSKAAILKICSPWLVAREASNLKRLKERGLADRCTKVVESGQLSEGMSYLISQPVGKQLSQDEDAMAILKLGKGLVENVALWHKHGLVHRDLSVSNVGLADDGDVLIWDFATMASVSATHGPREPGRWTGTWLYMAISVQQGGAWTLSSKLECIFYILIGLSLEDGAVHWRKSWPGDSDAKIAAMMDARTFDAKVLQRTRHQLRPLVQALHDLFFPLASTFVTRPSAPKSIQTTGSFYRTNVRAEEFLDTLASREKNLMTSTPARGDEHAKITDACEDGKKETAVAKRKLVQKKAAKRERTVGGSREGPARKKVKAVAQPKTMHIAAPTQEASQDKRRRIRKANAAAAQIGRRPHT</sequence>
<dbReference type="SUPFAM" id="SSF56112">
    <property type="entry name" value="Protein kinase-like (PK-like)"/>
    <property type="match status" value="1"/>
</dbReference>
<feature type="region of interest" description="Disordered" evidence="1">
    <location>
        <begin position="594"/>
        <end position="659"/>
    </location>
</feature>
<keyword evidence="4" id="KW-1185">Reference proteome</keyword>
<organism evidence="3 4">
    <name type="scientific">Coccomyxa viridis</name>
    <dbReference type="NCBI Taxonomy" id="1274662"/>
    <lineage>
        <taxon>Eukaryota</taxon>
        <taxon>Viridiplantae</taxon>
        <taxon>Chlorophyta</taxon>
        <taxon>core chlorophytes</taxon>
        <taxon>Trebouxiophyceae</taxon>
        <taxon>Trebouxiophyceae incertae sedis</taxon>
        <taxon>Coccomyxaceae</taxon>
        <taxon>Coccomyxa</taxon>
    </lineage>
</organism>
<dbReference type="PROSITE" id="PS50011">
    <property type="entry name" value="PROTEIN_KINASE_DOM"/>
    <property type="match status" value="1"/>
</dbReference>
<feature type="domain" description="Protein kinase" evidence="2">
    <location>
        <begin position="277"/>
        <end position="541"/>
    </location>
</feature>
<accession>A0ABP1FRF0</accession>
<dbReference type="Pfam" id="PF17667">
    <property type="entry name" value="Pkinase_fungal"/>
    <property type="match status" value="1"/>
</dbReference>